<gene>
    <name evidence="5" type="ORF">CLO192961_LOCUS77590</name>
</gene>
<feature type="compositionally biased region" description="Basic and acidic residues" evidence="3">
    <location>
        <begin position="665"/>
        <end position="682"/>
    </location>
</feature>
<dbReference type="PANTHER" id="PTHR14430:SF0">
    <property type="entry name" value="SEC2P DOMAIN-CONTAINING PROTEIN"/>
    <property type="match status" value="1"/>
</dbReference>
<comment type="caution">
    <text evidence="5">The sequence shown here is derived from an EMBL/GenBank/DDBJ whole genome shotgun (WGS) entry which is preliminary data.</text>
</comment>
<feature type="region of interest" description="Disordered" evidence="3">
    <location>
        <begin position="387"/>
        <end position="415"/>
    </location>
</feature>
<evidence type="ECO:0000256" key="3">
    <source>
        <dbReference type="SAM" id="MobiDB-lite"/>
    </source>
</evidence>
<dbReference type="SUPFAM" id="SSF144284">
    <property type="entry name" value="Sec2 N-terminal region"/>
    <property type="match status" value="1"/>
</dbReference>
<feature type="region of interest" description="Disordered" evidence="3">
    <location>
        <begin position="297"/>
        <end position="317"/>
    </location>
</feature>
<dbReference type="PANTHER" id="PTHR14430">
    <property type="entry name" value="RABIN3-RELATED"/>
    <property type="match status" value="1"/>
</dbReference>
<keyword evidence="1 2" id="KW-0175">Coiled coil</keyword>
<dbReference type="InterPro" id="IPR009449">
    <property type="entry name" value="Sec2_N"/>
</dbReference>
<evidence type="ECO:0000256" key="1">
    <source>
        <dbReference type="ARBA" id="ARBA00023054"/>
    </source>
</evidence>
<feature type="compositionally biased region" description="Basic and acidic residues" evidence="3">
    <location>
        <begin position="586"/>
        <end position="612"/>
    </location>
</feature>
<reference evidence="5 6" key="1">
    <citation type="submission" date="2019-06" db="EMBL/GenBank/DDBJ databases">
        <authorList>
            <person name="Broberg M."/>
        </authorList>
    </citation>
    <scope>NUCLEOTIDE SEQUENCE [LARGE SCALE GENOMIC DNA]</scope>
</reference>
<dbReference type="Pfam" id="PF25555">
    <property type="entry name" value="RAB3A-like_C"/>
    <property type="match status" value="1"/>
</dbReference>
<feature type="compositionally biased region" description="Low complexity" evidence="3">
    <location>
        <begin position="33"/>
        <end position="55"/>
    </location>
</feature>
<dbReference type="EMBL" id="CABFNS010000520">
    <property type="protein sequence ID" value="VUC22198.1"/>
    <property type="molecule type" value="Genomic_DNA"/>
</dbReference>
<dbReference type="Proteomes" id="UP000766486">
    <property type="component" value="Unassembled WGS sequence"/>
</dbReference>
<evidence type="ECO:0000313" key="6">
    <source>
        <dbReference type="Proteomes" id="UP000766486"/>
    </source>
</evidence>
<feature type="region of interest" description="Disordered" evidence="3">
    <location>
        <begin position="25"/>
        <end position="108"/>
    </location>
</feature>
<feature type="compositionally biased region" description="Polar residues" evidence="3">
    <location>
        <begin position="64"/>
        <end position="74"/>
    </location>
</feature>
<dbReference type="CDD" id="cd21044">
    <property type="entry name" value="Rab11BD_RAB3IP_like"/>
    <property type="match status" value="1"/>
</dbReference>
<organism evidence="5 6">
    <name type="scientific">Bionectria ochroleuca</name>
    <name type="common">Gliocladium roseum</name>
    <dbReference type="NCBI Taxonomy" id="29856"/>
    <lineage>
        <taxon>Eukaryota</taxon>
        <taxon>Fungi</taxon>
        <taxon>Dikarya</taxon>
        <taxon>Ascomycota</taxon>
        <taxon>Pezizomycotina</taxon>
        <taxon>Sordariomycetes</taxon>
        <taxon>Hypocreomycetidae</taxon>
        <taxon>Hypocreales</taxon>
        <taxon>Bionectriaceae</taxon>
        <taxon>Clonostachys</taxon>
    </lineage>
</organism>
<name>A0ABY6TU56_BIOOC</name>
<feature type="domain" description="GDP/GTP exchange factor Sec2 N-terminal" evidence="4">
    <location>
        <begin position="127"/>
        <end position="269"/>
    </location>
</feature>
<feature type="region of interest" description="Disordered" evidence="3">
    <location>
        <begin position="580"/>
        <end position="694"/>
    </location>
</feature>
<protein>
    <recommendedName>
        <fullName evidence="4">GDP/GTP exchange factor Sec2 N-terminal domain-containing protein</fullName>
    </recommendedName>
</protein>
<dbReference type="InterPro" id="IPR040351">
    <property type="entry name" value="RAB3IL/RAB3IP/Sec2"/>
</dbReference>
<evidence type="ECO:0000313" key="5">
    <source>
        <dbReference type="EMBL" id="VUC22198.1"/>
    </source>
</evidence>
<evidence type="ECO:0000256" key="2">
    <source>
        <dbReference type="SAM" id="Coils"/>
    </source>
</evidence>
<accession>A0ABY6TU56</accession>
<dbReference type="Gene3D" id="6.10.140.910">
    <property type="match status" value="1"/>
</dbReference>
<dbReference type="Pfam" id="PF06428">
    <property type="entry name" value="Sec2p"/>
    <property type="match status" value="1"/>
</dbReference>
<sequence length="694" mass="76037">MAAANILPSFVHVANWSHSPRPLGHFRSHSSMTTPAITTGSASPPASPKSLTSPKPKSHLEHQFSASSLSNSSPVDFYNDELSTLPDPRSRSMTPARHGSTGSSQHPDLTDEVAALSTKLINAINHQTILDDTLSATRHELETANDRIAELEAQNASQREILSGDVWVRKSAVEVEKKTWHAQVAEEKAKRLEVEKAKKLIEQELENLTAALFEEANKMVIRAKEEAQAEHDIIQRKNDQLKAQLADSESLLKSQQEQLSELKQVMETITSEQDDYTNNTAPSSPGVARLEFRDDERFSSPAPTQGGADAMAPAPPTSFPHLIQPVLRFDINTYDDFLNLTKISKMHNGGSVRVSSGSLAGLSLPSLGLGGSTSSVHLSNGSTTSLGNFASGGNNSAPHSPSGSSSLQASPTPIPHIRDTRFFKRVLTEDIEPTLRLDIAPGLSWLARRSVMSAMTDGSLVVEPVTTHAGNSFIMSISKPHLNPCSLCGESRKDPLYLRNHRFRTSEQDSAQRYPLCKYCLNRVRSTCDFLSFLRMIKDGHWKAEDDDQEKSAWEESVRLREQMFWARLGGGVIPCTSHGTIYGEKSPRPSMDHLKTEKATEEAEGKARESVEESPDSPEFEDAVAVLPEPVDSVDIPTTKVEPVELVESVEEADSISQPPPPPPKDETHVGNETEISEKVKLPQTPPEQTAKE</sequence>
<feature type="compositionally biased region" description="Acidic residues" evidence="3">
    <location>
        <begin position="613"/>
        <end position="623"/>
    </location>
</feature>
<feature type="compositionally biased region" description="Low complexity" evidence="3">
    <location>
        <begin position="391"/>
        <end position="411"/>
    </location>
</feature>
<evidence type="ECO:0000259" key="4">
    <source>
        <dbReference type="Pfam" id="PF06428"/>
    </source>
</evidence>
<proteinExistence type="predicted"/>
<feature type="coiled-coil region" evidence="2">
    <location>
        <begin position="134"/>
        <end position="279"/>
    </location>
</feature>
<keyword evidence="6" id="KW-1185">Reference proteome</keyword>